<evidence type="ECO:0000313" key="1">
    <source>
        <dbReference type="EMBL" id="KAK7242236.1"/>
    </source>
</evidence>
<name>A0ABR1G1C2_AURAN</name>
<sequence>MLACAAEGDSYFRVRDGKGANVLLRTSWVPGLKGSKACASFAADVAAWFSDSRYGAEVDAGDDGDGWFEGLDVVEVLITDAAKLARRGKPKNKMKPDKGKRTFKDKEKLGVLRARPANVAADAEAWELATEVPCWKLSLQYPAMRSRSPRRRAH</sequence>
<comment type="caution">
    <text evidence="1">The sequence shown here is derived from an EMBL/GenBank/DDBJ whole genome shotgun (WGS) entry which is preliminary data.</text>
</comment>
<dbReference type="EMBL" id="JBBJCI010000146">
    <property type="protein sequence ID" value="KAK7242236.1"/>
    <property type="molecule type" value="Genomic_DNA"/>
</dbReference>
<proteinExistence type="predicted"/>
<reference evidence="1 2" key="1">
    <citation type="submission" date="2024-03" db="EMBL/GenBank/DDBJ databases">
        <title>Aureococcus anophagefferens CCMP1851 and Kratosvirus quantuckense: Draft genome of a second virus-susceptible host strain in the model system.</title>
        <authorList>
            <person name="Chase E."/>
            <person name="Truchon A.R."/>
            <person name="Schepens W."/>
            <person name="Wilhelm S.W."/>
        </authorList>
    </citation>
    <scope>NUCLEOTIDE SEQUENCE [LARGE SCALE GENOMIC DNA]</scope>
    <source>
        <strain evidence="1 2">CCMP1851</strain>
    </source>
</reference>
<gene>
    <name evidence="1" type="ORF">SO694_00013315</name>
</gene>
<evidence type="ECO:0000313" key="2">
    <source>
        <dbReference type="Proteomes" id="UP001363151"/>
    </source>
</evidence>
<accession>A0ABR1G1C2</accession>
<dbReference type="Proteomes" id="UP001363151">
    <property type="component" value="Unassembled WGS sequence"/>
</dbReference>
<organism evidence="1 2">
    <name type="scientific">Aureococcus anophagefferens</name>
    <name type="common">Harmful bloom alga</name>
    <dbReference type="NCBI Taxonomy" id="44056"/>
    <lineage>
        <taxon>Eukaryota</taxon>
        <taxon>Sar</taxon>
        <taxon>Stramenopiles</taxon>
        <taxon>Ochrophyta</taxon>
        <taxon>Pelagophyceae</taxon>
        <taxon>Pelagomonadales</taxon>
        <taxon>Pelagomonadaceae</taxon>
        <taxon>Aureococcus</taxon>
    </lineage>
</organism>
<keyword evidence="2" id="KW-1185">Reference proteome</keyword>
<protein>
    <submittedName>
        <fullName evidence="1">Uncharacterized protein</fullName>
    </submittedName>
</protein>